<keyword evidence="1" id="KW-0732">Signal</keyword>
<dbReference type="KEGG" id="nsr:NS506_05257"/>
<reference evidence="2 3" key="1">
    <citation type="submission" date="2016-10" db="EMBL/GenBank/DDBJ databases">
        <title>Genome sequence of Nocardia seriolae strain EM150506, isolated from Anguila japonica.</title>
        <authorList>
            <person name="Han H.-J."/>
        </authorList>
    </citation>
    <scope>NUCLEOTIDE SEQUENCE [LARGE SCALE GENOMIC DNA]</scope>
    <source>
        <strain evidence="2 3">EM150506</strain>
    </source>
</reference>
<feature type="chain" id="PRO_5044784824" evidence="1">
    <location>
        <begin position="35"/>
        <end position="190"/>
    </location>
</feature>
<dbReference type="RefSeq" id="WP_143161350.1">
    <property type="nucleotide sequence ID" value="NZ_CP017839.1"/>
</dbReference>
<gene>
    <name evidence="2" type="ORF">NS506_05257</name>
</gene>
<feature type="signal peptide" evidence="1">
    <location>
        <begin position="1"/>
        <end position="34"/>
    </location>
</feature>
<dbReference type="EMBL" id="CP017839">
    <property type="protein sequence ID" value="APA99303.1"/>
    <property type="molecule type" value="Genomic_DNA"/>
</dbReference>
<proteinExistence type="predicted"/>
<evidence type="ECO:0000313" key="3">
    <source>
        <dbReference type="Proteomes" id="UP000180166"/>
    </source>
</evidence>
<protein>
    <submittedName>
        <fullName evidence="2">Uncharacterized protein</fullName>
    </submittedName>
</protein>
<evidence type="ECO:0000313" key="2">
    <source>
        <dbReference type="EMBL" id="APA99303.1"/>
    </source>
</evidence>
<sequence>MTMKSRAIRKGVLVAAVSSMAMFGAAIGAPDAFAALPTGSAGGSPADGHHQPGVGNDYPPLLDSDGHQMVSGGVYEIYDVTQSLPIGTDNDPEHNWFQDTELFAGEYKITLPGEKDGTPLFVQELVVITANDTRYDGESRGVFALERRDHRTPLTGQYRSIQDLGPGRHDVSHRRFRRHRWHGPLGLGEI</sequence>
<evidence type="ECO:0000256" key="1">
    <source>
        <dbReference type="SAM" id="SignalP"/>
    </source>
</evidence>
<dbReference type="Proteomes" id="UP000180166">
    <property type="component" value="Chromosome"/>
</dbReference>
<dbReference type="AlphaFoldDB" id="A0ABC8AYL0"/>
<organism evidence="2 3">
    <name type="scientific">Nocardia seriolae</name>
    <dbReference type="NCBI Taxonomy" id="37332"/>
    <lineage>
        <taxon>Bacteria</taxon>
        <taxon>Bacillati</taxon>
        <taxon>Actinomycetota</taxon>
        <taxon>Actinomycetes</taxon>
        <taxon>Mycobacteriales</taxon>
        <taxon>Nocardiaceae</taxon>
        <taxon>Nocardia</taxon>
    </lineage>
</organism>
<name>A0ABC8AYL0_9NOCA</name>
<accession>A0ABC8AYL0</accession>